<feature type="transmembrane region" description="Helical" evidence="12">
    <location>
        <begin position="361"/>
        <end position="381"/>
    </location>
</feature>
<organism evidence="16 17">
    <name type="scientific">Geodermatophilus tzadiensis</name>
    <dbReference type="NCBI Taxonomy" id="1137988"/>
    <lineage>
        <taxon>Bacteria</taxon>
        <taxon>Bacillati</taxon>
        <taxon>Actinomycetota</taxon>
        <taxon>Actinomycetes</taxon>
        <taxon>Geodermatophilales</taxon>
        <taxon>Geodermatophilaceae</taxon>
        <taxon>Geodermatophilus</taxon>
    </lineage>
</organism>
<feature type="transmembrane region" description="Helical" evidence="12">
    <location>
        <begin position="323"/>
        <end position="340"/>
    </location>
</feature>
<evidence type="ECO:0000256" key="6">
    <source>
        <dbReference type="ARBA" id="ARBA00022679"/>
    </source>
</evidence>
<evidence type="ECO:0000256" key="7">
    <source>
        <dbReference type="ARBA" id="ARBA00022692"/>
    </source>
</evidence>
<comment type="function">
    <text evidence="1">Arabinosyl transferase responsible for the polymerization of arabinose into the arabinan of arabinogalactan.</text>
</comment>
<dbReference type="Pfam" id="PF04602">
    <property type="entry name" value="Arabinose_trans"/>
    <property type="match status" value="1"/>
</dbReference>
<evidence type="ECO:0000256" key="8">
    <source>
        <dbReference type="ARBA" id="ARBA00022989"/>
    </source>
</evidence>
<name>A0A2T0U1T0_9ACTN</name>
<gene>
    <name evidence="16" type="ORF">LY71_101254</name>
</gene>
<feature type="transmembrane region" description="Helical" evidence="12">
    <location>
        <begin position="657"/>
        <end position="674"/>
    </location>
</feature>
<evidence type="ECO:0000256" key="11">
    <source>
        <dbReference type="SAM" id="MobiDB-lite"/>
    </source>
</evidence>
<evidence type="ECO:0000256" key="10">
    <source>
        <dbReference type="ARBA" id="ARBA00023316"/>
    </source>
</evidence>
<feature type="transmembrane region" description="Helical" evidence="12">
    <location>
        <begin position="30"/>
        <end position="50"/>
    </location>
</feature>
<accession>A0A2T0U1T0</accession>
<evidence type="ECO:0000256" key="3">
    <source>
        <dbReference type="ARBA" id="ARBA00008195"/>
    </source>
</evidence>
<feature type="transmembrane region" description="Helical" evidence="12">
    <location>
        <begin position="686"/>
        <end position="714"/>
    </location>
</feature>
<evidence type="ECO:0000313" key="16">
    <source>
        <dbReference type="EMBL" id="PRY51882.1"/>
    </source>
</evidence>
<evidence type="ECO:0000259" key="14">
    <source>
        <dbReference type="Pfam" id="PF14896"/>
    </source>
</evidence>
<dbReference type="AlphaFoldDB" id="A0A2T0U1T0"/>
<evidence type="ECO:0000259" key="13">
    <source>
        <dbReference type="Pfam" id="PF04602"/>
    </source>
</evidence>
<dbReference type="InterPro" id="IPR040920">
    <property type="entry name" value="Arabino_trans_N"/>
</dbReference>
<dbReference type="GO" id="GO:0052636">
    <property type="term" value="F:arabinosyltransferase activity"/>
    <property type="evidence" value="ECO:0007669"/>
    <property type="project" value="InterPro"/>
</dbReference>
<evidence type="ECO:0000259" key="15">
    <source>
        <dbReference type="Pfam" id="PF17689"/>
    </source>
</evidence>
<keyword evidence="8 12" id="KW-1133">Transmembrane helix</keyword>
<feature type="domain" description="Arabinosyltransferas concanavalin like" evidence="15">
    <location>
        <begin position="57"/>
        <end position="201"/>
    </location>
</feature>
<proteinExistence type="inferred from homology"/>
<feature type="transmembrane region" description="Helical" evidence="12">
    <location>
        <begin position="518"/>
        <end position="539"/>
    </location>
</feature>
<evidence type="ECO:0000256" key="1">
    <source>
        <dbReference type="ARBA" id="ARBA00003001"/>
    </source>
</evidence>
<dbReference type="InterPro" id="IPR007680">
    <property type="entry name" value="Arabino_trans_central"/>
</dbReference>
<evidence type="ECO:0000256" key="2">
    <source>
        <dbReference type="ARBA" id="ARBA00004651"/>
    </source>
</evidence>
<evidence type="ECO:0000313" key="17">
    <source>
        <dbReference type="Proteomes" id="UP000239210"/>
    </source>
</evidence>
<dbReference type="Proteomes" id="UP000239210">
    <property type="component" value="Unassembled WGS sequence"/>
</dbReference>
<evidence type="ECO:0000256" key="9">
    <source>
        <dbReference type="ARBA" id="ARBA00023136"/>
    </source>
</evidence>
<keyword evidence="4" id="KW-1003">Cell membrane</keyword>
<evidence type="ECO:0000256" key="12">
    <source>
        <dbReference type="SAM" id="Phobius"/>
    </source>
</evidence>
<dbReference type="InterPro" id="IPR042486">
    <property type="entry name" value="Arabino_trans_C_2"/>
</dbReference>
<keyword evidence="9 12" id="KW-0472">Membrane</keyword>
<keyword evidence="6 16" id="KW-0808">Transferase</keyword>
<feature type="domain" description="Arabinosyltransferase C-terminal" evidence="14">
    <location>
        <begin position="789"/>
        <end position="1032"/>
    </location>
</feature>
<dbReference type="Gene3D" id="2.60.120.940">
    <property type="entry name" value="EmbC, C-terminal domain, subdomain 2"/>
    <property type="match status" value="1"/>
</dbReference>
<dbReference type="EMBL" id="PVTG01000001">
    <property type="protein sequence ID" value="PRY51882.1"/>
    <property type="molecule type" value="Genomic_DNA"/>
</dbReference>
<dbReference type="GO" id="GO:0071766">
    <property type="term" value="P:Actinobacterium-type cell wall biogenesis"/>
    <property type="evidence" value="ECO:0007669"/>
    <property type="project" value="InterPro"/>
</dbReference>
<dbReference type="Gene3D" id="2.60.120.610">
    <property type="entry name" value="arabinofuranosyltransferase like domain"/>
    <property type="match status" value="1"/>
</dbReference>
<evidence type="ECO:0000256" key="4">
    <source>
        <dbReference type="ARBA" id="ARBA00022475"/>
    </source>
</evidence>
<dbReference type="InterPro" id="IPR027451">
    <property type="entry name" value="EmbABC_dom1"/>
</dbReference>
<feature type="transmembrane region" description="Helical" evidence="12">
    <location>
        <begin position="551"/>
        <end position="569"/>
    </location>
</feature>
<feature type="domain" description="Arabinofuranosyltransferase central" evidence="13">
    <location>
        <begin position="207"/>
        <end position="668"/>
    </location>
</feature>
<feature type="transmembrane region" description="Helical" evidence="12">
    <location>
        <begin position="456"/>
        <end position="476"/>
    </location>
</feature>
<dbReference type="GO" id="GO:0005886">
    <property type="term" value="C:plasma membrane"/>
    <property type="evidence" value="ECO:0007669"/>
    <property type="project" value="UniProtKB-SubCell"/>
</dbReference>
<keyword evidence="10" id="KW-0961">Cell wall biogenesis/degradation</keyword>
<comment type="caution">
    <text evidence="16">The sequence shown here is derived from an EMBL/GenBank/DDBJ whole genome shotgun (WGS) entry which is preliminary data.</text>
</comment>
<evidence type="ECO:0000256" key="5">
    <source>
        <dbReference type="ARBA" id="ARBA00022676"/>
    </source>
</evidence>
<dbReference type="InterPro" id="IPR032731">
    <property type="entry name" value="Arabino_trans_C"/>
</dbReference>
<feature type="transmembrane region" description="Helical" evidence="12">
    <location>
        <begin position="213"/>
        <end position="232"/>
    </location>
</feature>
<feature type="transmembrane region" description="Helical" evidence="12">
    <location>
        <begin position="610"/>
        <end position="628"/>
    </location>
</feature>
<feature type="transmembrane region" description="Helical" evidence="12">
    <location>
        <begin position="575"/>
        <end position="598"/>
    </location>
</feature>
<sequence>MTRSGIAPRPVVTPPPPVEDRRRRPRWTRFAQVAALVAVLAVVLLPVAPVEMERPVVSWPQDPSAPVSSMLELTAQTPLELDARFTCAAARVADGTDGGVVLATVVPGQPSAGGEGLLAATTDGTLDVYANGRQLVTDAPLDGDCVYTVTGDAGGLTVARDGETVAQGEPGRLPAVDVLATSVTALDTSAGEDLSVELVVDDQFATSPSPLKWVLVALVVIGAALALAFLVAEDRAAGRHRERTRRVGGRFSVVDLVVPAVMVAWVFLAPMSDDDGYYAAMARSAADEGMVGNYYQLLNQNFTPFTWFYRVLGEWQVFGDSSTVQRIPALVTGLLTWWALRRFTTQPGALPAVLERSRRGRAGLQVVLALTLLAWWLPYGMGVRPEAAVGFLAVATLLAVSVGVRQRRLALLGVAAVTGALGMVAHPTGFVALAPLLVGLPAIVGVVREGVPAGAAWLRGLTVLAPGAVAGVAAFGDGSLNDFLRGQQIFLSIQAQNDWFDEYQRWNFLFSEIAMGSFAKRTAVLLGVASLLWFAVLAAASRRRGTLSPQLVLAAQSLAAAFLLLWITPSKWTHHFGALSGLGPAFLALFLTSLPVLVRTLPGRRPGWPAAVPALGTLVLLSALVMHGPNSWAYSWLQGVPHAFEAPFVGPVSFDSPVLWLAAAVAVVLLVRVAGRRLGLPRRRPWLTAVPVLASVLLATSVLYLVGGFAYGALRTLDGYSPWSDAITDPLARDCGAAQGIDLLDVEAARPLAATGEATGGDGVFTEGGGWYPPSPPPTPAGEGPATYVWGSLDGETDGEAIGALTSPWFELPADLAADERVTVLVSGKLDGEGNRLTVEYGRSSDDGEPAVVSSAEIQDGTQAAIWRTVALDVGPELAAGADAVRLVAEDGTTTSPGWLAVTGPSVVPVVALSDYTPADAPVGVAWQFSWLFPCERQLDITSGITEPMQYAVMWGDRGVQGVADATWQFNRGGLFAPTLRTSSVTLVGGAFRDWPGIRDVQVYRVVAPYAADAYDLDVTTDTRWGWQGPEEARWPYPQG</sequence>
<feature type="region of interest" description="Disordered" evidence="11">
    <location>
        <begin position="1"/>
        <end position="23"/>
    </location>
</feature>
<dbReference type="GO" id="GO:0071555">
    <property type="term" value="P:cell wall organization"/>
    <property type="evidence" value="ECO:0007669"/>
    <property type="project" value="UniProtKB-KW"/>
</dbReference>
<keyword evidence="17" id="KW-1185">Reference proteome</keyword>
<reference evidence="16 17" key="1">
    <citation type="submission" date="2018-03" db="EMBL/GenBank/DDBJ databases">
        <title>Genomic Encyclopedia of Archaeal and Bacterial Type Strains, Phase II (KMG-II): from individual species to whole genera.</title>
        <authorList>
            <person name="Goeker M."/>
        </authorList>
    </citation>
    <scope>NUCLEOTIDE SEQUENCE [LARGE SCALE GENOMIC DNA]</scope>
    <source>
        <strain evidence="16 17">DSM 45416</strain>
    </source>
</reference>
<dbReference type="Pfam" id="PF17689">
    <property type="entry name" value="Arabino_trans_N"/>
    <property type="match status" value="1"/>
</dbReference>
<protein>
    <submittedName>
        <fullName evidence="16">Arabinosyltransferase C</fullName>
    </submittedName>
</protein>
<keyword evidence="5" id="KW-0328">Glycosyltransferase</keyword>
<feature type="transmembrane region" description="Helical" evidence="12">
    <location>
        <begin position="409"/>
        <end position="425"/>
    </location>
</feature>
<feature type="transmembrane region" description="Helical" evidence="12">
    <location>
        <begin position="387"/>
        <end position="404"/>
    </location>
</feature>
<comment type="subcellular location">
    <subcellularLocation>
        <location evidence="2">Cell membrane</location>
        <topology evidence="2">Multi-pass membrane protein</topology>
    </subcellularLocation>
</comment>
<feature type="transmembrane region" description="Helical" evidence="12">
    <location>
        <begin position="431"/>
        <end position="447"/>
    </location>
</feature>
<dbReference type="RefSeq" id="WP_170121171.1">
    <property type="nucleotide sequence ID" value="NZ_PVTG01000001.1"/>
</dbReference>
<comment type="similarity">
    <text evidence="3">Belongs to the emb family.</text>
</comment>
<keyword evidence="7 12" id="KW-0812">Transmembrane</keyword>
<dbReference type="Pfam" id="PF14896">
    <property type="entry name" value="Arabino_trans_C"/>
    <property type="match status" value="1"/>
</dbReference>
<feature type="transmembrane region" description="Helical" evidence="12">
    <location>
        <begin position="253"/>
        <end position="271"/>
    </location>
</feature>